<protein>
    <submittedName>
        <fullName evidence="2">13136_t:CDS:1</fullName>
    </submittedName>
</protein>
<organism evidence="2 3">
    <name type="scientific">Funneliformis geosporum</name>
    <dbReference type="NCBI Taxonomy" id="1117311"/>
    <lineage>
        <taxon>Eukaryota</taxon>
        <taxon>Fungi</taxon>
        <taxon>Fungi incertae sedis</taxon>
        <taxon>Mucoromycota</taxon>
        <taxon>Glomeromycotina</taxon>
        <taxon>Glomeromycetes</taxon>
        <taxon>Glomerales</taxon>
        <taxon>Glomeraceae</taxon>
        <taxon>Funneliformis</taxon>
    </lineage>
</organism>
<evidence type="ECO:0000256" key="1">
    <source>
        <dbReference type="SAM" id="Phobius"/>
    </source>
</evidence>
<feature type="transmembrane region" description="Helical" evidence="1">
    <location>
        <begin position="51"/>
        <end position="73"/>
    </location>
</feature>
<evidence type="ECO:0000313" key="3">
    <source>
        <dbReference type="Proteomes" id="UP001153678"/>
    </source>
</evidence>
<dbReference type="EMBL" id="CAMKVN010002013">
    <property type="protein sequence ID" value="CAI2179187.1"/>
    <property type="molecule type" value="Genomic_DNA"/>
</dbReference>
<proteinExistence type="predicted"/>
<keyword evidence="1" id="KW-0812">Transmembrane</keyword>
<dbReference type="Proteomes" id="UP001153678">
    <property type="component" value="Unassembled WGS sequence"/>
</dbReference>
<sequence length="93" mass="10347">MLTKLLIEVGCQTTAFNPIHTDTLKDDKLYFLVLAYVAAASVNGSTNNKTLFLFCGLTYKNIGGTLLVIHIILRIIHGVFQKWLVAIKKPKIT</sequence>
<keyword evidence="3" id="KW-1185">Reference proteome</keyword>
<accession>A0A9W4SRR3</accession>
<keyword evidence="1" id="KW-0472">Membrane</keyword>
<dbReference type="AlphaFoldDB" id="A0A9W4SRR3"/>
<feature type="transmembrane region" description="Helical" evidence="1">
    <location>
        <begin position="29"/>
        <end position="45"/>
    </location>
</feature>
<name>A0A9W4SRR3_9GLOM</name>
<reference evidence="2" key="1">
    <citation type="submission" date="2022-08" db="EMBL/GenBank/DDBJ databases">
        <authorList>
            <person name="Kallberg Y."/>
            <person name="Tangrot J."/>
            <person name="Rosling A."/>
        </authorList>
    </citation>
    <scope>NUCLEOTIDE SEQUENCE</scope>
    <source>
        <strain evidence="2">Wild A</strain>
    </source>
</reference>
<evidence type="ECO:0000313" key="2">
    <source>
        <dbReference type="EMBL" id="CAI2179187.1"/>
    </source>
</evidence>
<gene>
    <name evidence="2" type="ORF">FWILDA_LOCUS8963</name>
</gene>
<keyword evidence="1" id="KW-1133">Transmembrane helix</keyword>
<comment type="caution">
    <text evidence="2">The sequence shown here is derived from an EMBL/GenBank/DDBJ whole genome shotgun (WGS) entry which is preliminary data.</text>
</comment>